<feature type="compositionally biased region" description="Basic and acidic residues" evidence="3">
    <location>
        <begin position="591"/>
        <end position="692"/>
    </location>
</feature>
<dbReference type="InterPro" id="IPR023175">
    <property type="entry name" value="Vta1/CALS_N_sf"/>
</dbReference>
<evidence type="ECO:0000256" key="2">
    <source>
        <dbReference type="ARBA" id="ARBA00023136"/>
    </source>
</evidence>
<comment type="caution">
    <text evidence="5">The sequence shown here is derived from an EMBL/GenBank/DDBJ whole genome shotgun (WGS) entry which is preliminary data.</text>
</comment>
<dbReference type="EMBL" id="LFYR01001172">
    <property type="protein sequence ID" value="KMZ64268.1"/>
    <property type="molecule type" value="Genomic_DNA"/>
</dbReference>
<dbReference type="SUPFAM" id="SSF143503">
    <property type="entry name" value="PUG domain-like"/>
    <property type="match status" value="1"/>
</dbReference>
<dbReference type="PROSITE" id="PS51397">
    <property type="entry name" value="WLM"/>
    <property type="match status" value="1"/>
</dbReference>
<protein>
    <recommendedName>
        <fullName evidence="4">WLM domain-containing protein</fullName>
    </recommendedName>
</protein>
<dbReference type="InterPro" id="IPR039431">
    <property type="entry name" value="Vta1/CALS_N"/>
</dbReference>
<dbReference type="InterPro" id="IPR036339">
    <property type="entry name" value="PUB-like_dom_sf"/>
</dbReference>
<dbReference type="Pfam" id="PF04652">
    <property type="entry name" value="Vta1"/>
    <property type="match status" value="1"/>
</dbReference>
<feature type="compositionally biased region" description="Basic and acidic residues" evidence="3">
    <location>
        <begin position="700"/>
        <end position="723"/>
    </location>
</feature>
<dbReference type="PANTHER" id="PTHR47796">
    <property type="entry name" value="ZINC METALLOPROTEINASE-LIKE PROTEIN"/>
    <property type="match status" value="1"/>
</dbReference>
<dbReference type="SMART" id="SM00580">
    <property type="entry name" value="PUG"/>
    <property type="match status" value="1"/>
</dbReference>
<comment type="subcellular location">
    <subcellularLocation>
        <location evidence="1">Endomembrane system</location>
    </subcellularLocation>
</comment>
<evidence type="ECO:0000259" key="4">
    <source>
        <dbReference type="PROSITE" id="PS51397"/>
    </source>
</evidence>
<dbReference type="InterPro" id="IPR018997">
    <property type="entry name" value="PUB_domain"/>
</dbReference>
<dbReference type="STRING" id="29655.A0A0K9P5J0"/>
<evidence type="ECO:0000313" key="5">
    <source>
        <dbReference type="EMBL" id="KMZ64268.1"/>
    </source>
</evidence>
<evidence type="ECO:0000256" key="1">
    <source>
        <dbReference type="ARBA" id="ARBA00004308"/>
    </source>
</evidence>
<organism evidence="5 6">
    <name type="scientific">Zostera marina</name>
    <name type="common">Eelgrass</name>
    <dbReference type="NCBI Taxonomy" id="29655"/>
    <lineage>
        <taxon>Eukaryota</taxon>
        <taxon>Viridiplantae</taxon>
        <taxon>Streptophyta</taxon>
        <taxon>Embryophyta</taxon>
        <taxon>Tracheophyta</taxon>
        <taxon>Spermatophyta</taxon>
        <taxon>Magnoliopsida</taxon>
        <taxon>Liliopsida</taxon>
        <taxon>Zosteraceae</taxon>
        <taxon>Zostera</taxon>
    </lineage>
</organism>
<dbReference type="Proteomes" id="UP000036987">
    <property type="component" value="Unassembled WGS sequence"/>
</dbReference>
<dbReference type="Pfam" id="PF09409">
    <property type="entry name" value="PUB"/>
    <property type="match status" value="1"/>
</dbReference>
<sequence length="954" mass="107974">MASETEQDGKLLLYLRMADEIQDQDPLVAYYCRSYAMEKGMNIPSMERTKNTNSILVSLKNQLEKNRKSIKLSPEDNLYVEAFASNILKKADKEYCAGQADQNTAETFYAACVIFDIINHFGKLQPDIERKLKYSVEKVANIRRALKEKRMPALGLLGGEPHLTVTIDTATTSTHDLIQNKSFFSTGLPSIDVPSPYFDDRKQLEIAKGSVVDVLVKWRKSHLRVKVNFDTDVVKDLGLKLLKLTKVKAETMKLLIPLTACKGSKLMNPFSVEHSSLKLQEIAILEGKPVIMMGAFDDEIQELSQSNSKRDSRIIGFDEEEKRLRQRSIGISEYSPKLPKGSYIFCDFRTLRIPGIELNPPASEALKRMHTLACDPGIIAIMNKHHWRVGIMKEMAPLGYVGVSPKCVLGFNKNFGEEIALRLRTDDLKGFRKYESIKKTLLHELAHMVYSDHDASFYALDKQLNNEAITLDWTKSGSRTLNGTHTYTHYNDESYVQETYRNKSGQKLGGANLTPLSSARASAVVAAHNRYLSTSTNIKQELQIATQYIHEKDNLHESSISVEPDPDDSNLKYESDPGSIMVKYEPDPDDSITKDEPDPDDSIMKVEPDPYDSIMKDEPEPDDSIVKDEPDPDDRITKDKPESDDSIMKDDPDDSITKDGPDPDTIIKDEPDLDKSIAKDEPDPDDNILKDEPDPDPDESITKDEPDPRESITKDEPDPRESLGKMVDYLKHGSYNAETIRGKSLLTVDDVMHVDYYAHSESLSYPKEVQSKTNDFVSDETGFSSKELDFDEYDSSKKMNIDELQTYEIPDSDDVKPGAIEHNCSMNLSENDELQRIEESVAIICQRLQKSIELLRFDSTQVDTSSTLYTLFKIIMNVIEHPGDEKFRKLRKRNPLFQKTVANHKAAMDVLRIVGFCEAVIMDEIGRSETYMVLKRNDPGLLWLAKSSLEVCFG</sequence>
<dbReference type="AlphaFoldDB" id="A0A0K9P5J0"/>
<keyword evidence="2" id="KW-0472">Membrane</keyword>
<dbReference type="Gene3D" id="1.20.58.2190">
    <property type="match status" value="1"/>
</dbReference>
<feature type="region of interest" description="Disordered" evidence="3">
    <location>
        <begin position="558"/>
        <end position="723"/>
    </location>
</feature>
<dbReference type="Gene3D" id="3.10.20.90">
    <property type="entry name" value="Phosphatidylinositol 3-kinase Catalytic Subunit, Chain A, domain 1"/>
    <property type="match status" value="1"/>
</dbReference>
<feature type="domain" description="WLM" evidence="4">
    <location>
        <begin position="339"/>
        <end position="532"/>
    </location>
</feature>
<reference evidence="6" key="1">
    <citation type="journal article" date="2016" name="Nature">
        <title>The genome of the seagrass Zostera marina reveals angiosperm adaptation to the sea.</title>
        <authorList>
            <person name="Olsen J.L."/>
            <person name="Rouze P."/>
            <person name="Verhelst B."/>
            <person name="Lin Y.-C."/>
            <person name="Bayer T."/>
            <person name="Collen J."/>
            <person name="Dattolo E."/>
            <person name="De Paoli E."/>
            <person name="Dittami S."/>
            <person name="Maumus F."/>
            <person name="Michel G."/>
            <person name="Kersting A."/>
            <person name="Lauritano C."/>
            <person name="Lohaus R."/>
            <person name="Toepel M."/>
            <person name="Tonon T."/>
            <person name="Vanneste K."/>
            <person name="Amirebrahimi M."/>
            <person name="Brakel J."/>
            <person name="Bostroem C."/>
            <person name="Chovatia M."/>
            <person name="Grimwood J."/>
            <person name="Jenkins J.W."/>
            <person name="Jueterbock A."/>
            <person name="Mraz A."/>
            <person name="Stam W.T."/>
            <person name="Tice H."/>
            <person name="Bornberg-Bauer E."/>
            <person name="Green P.J."/>
            <person name="Pearson G.A."/>
            <person name="Procaccini G."/>
            <person name="Duarte C.M."/>
            <person name="Schmutz J."/>
            <person name="Reusch T.B.H."/>
            <person name="Van de Peer Y."/>
        </authorList>
    </citation>
    <scope>NUCLEOTIDE SEQUENCE [LARGE SCALE GENOMIC DNA]</scope>
    <source>
        <strain evidence="6">cv. Finnish</strain>
    </source>
</reference>
<dbReference type="InterPro" id="IPR013536">
    <property type="entry name" value="WLM_dom"/>
</dbReference>
<dbReference type="CDD" id="cd10463">
    <property type="entry name" value="PUB_WLM"/>
    <property type="match status" value="1"/>
</dbReference>
<name>A0A0K9P5J0_ZOSMR</name>
<evidence type="ECO:0000313" key="6">
    <source>
        <dbReference type="Proteomes" id="UP000036987"/>
    </source>
</evidence>
<gene>
    <name evidence="5" type="ORF">ZOSMA_379G00080</name>
</gene>
<dbReference type="OrthoDB" id="49605at2759"/>
<proteinExistence type="predicted"/>
<evidence type="ECO:0000256" key="3">
    <source>
        <dbReference type="SAM" id="MobiDB-lite"/>
    </source>
</evidence>
<dbReference type="PANTHER" id="PTHR47796:SF1">
    <property type="entry name" value="OS08G0500800 PROTEIN"/>
    <property type="match status" value="1"/>
</dbReference>
<dbReference type="Pfam" id="PF08325">
    <property type="entry name" value="WLM"/>
    <property type="match status" value="1"/>
</dbReference>
<dbReference type="GO" id="GO:0012505">
    <property type="term" value="C:endomembrane system"/>
    <property type="evidence" value="ECO:0007669"/>
    <property type="project" value="UniProtKB-SubCell"/>
</dbReference>
<keyword evidence="6" id="KW-1185">Reference proteome</keyword>
<dbReference type="OMA" id="THYNDES"/>
<dbReference type="Gene3D" id="1.25.40.270">
    <property type="entry name" value="Vacuolar protein sorting-associated protein vta1"/>
    <property type="match status" value="1"/>
</dbReference>
<accession>A0A0K9P5J0</accession>